<name>A0A1C1CLC0_9EURO</name>
<evidence type="ECO:0000256" key="1">
    <source>
        <dbReference type="SAM" id="MobiDB-lite"/>
    </source>
</evidence>
<sequence length="96" mass="11128">MQLRFDSEIAFPPPTITTSSFHLHILGFMRFWFSHPRWKSGFVGAVAPDCRKQPRPSQTVPARDSENPGRHERDLPEFPTKLTRQWSLPGSQLRAR</sequence>
<gene>
    <name evidence="2" type="ORF">CLCR_05287</name>
</gene>
<accession>A0A1C1CLC0</accession>
<feature type="region of interest" description="Disordered" evidence="1">
    <location>
        <begin position="48"/>
        <end position="96"/>
    </location>
</feature>
<dbReference type="AlphaFoldDB" id="A0A1C1CLC0"/>
<feature type="compositionally biased region" description="Basic and acidic residues" evidence="1">
    <location>
        <begin position="63"/>
        <end position="76"/>
    </location>
</feature>
<dbReference type="VEuPathDB" id="FungiDB:CLCR_05287"/>
<protein>
    <submittedName>
        <fullName evidence="2">Uncharacterized protein</fullName>
    </submittedName>
</protein>
<comment type="caution">
    <text evidence="2">The sequence shown here is derived from an EMBL/GenBank/DDBJ whole genome shotgun (WGS) entry which is preliminary data.</text>
</comment>
<evidence type="ECO:0000313" key="2">
    <source>
        <dbReference type="EMBL" id="OCT49293.1"/>
    </source>
</evidence>
<keyword evidence="3" id="KW-1185">Reference proteome</keyword>
<proteinExistence type="predicted"/>
<dbReference type="EMBL" id="LGRB01000011">
    <property type="protein sequence ID" value="OCT49293.1"/>
    <property type="molecule type" value="Genomic_DNA"/>
</dbReference>
<evidence type="ECO:0000313" key="3">
    <source>
        <dbReference type="Proteomes" id="UP000094526"/>
    </source>
</evidence>
<dbReference type="Proteomes" id="UP000094526">
    <property type="component" value="Unassembled WGS sequence"/>
</dbReference>
<reference evidence="3" key="1">
    <citation type="submission" date="2015-07" db="EMBL/GenBank/DDBJ databases">
        <authorList>
            <person name="Teixeira M.M."/>
            <person name="Souza R.C."/>
            <person name="Almeida L.G."/>
            <person name="Vicente V.A."/>
            <person name="de Hoog S."/>
            <person name="Bocca A.L."/>
            <person name="de Almeida S.R."/>
            <person name="Vasconcelos A.T."/>
            <person name="Felipe M.S."/>
        </authorList>
    </citation>
    <scope>NUCLEOTIDE SEQUENCE [LARGE SCALE GENOMIC DNA]</scope>
    <source>
        <strain evidence="3">KSF</strain>
    </source>
</reference>
<organism evidence="2 3">
    <name type="scientific">Cladophialophora carrionii</name>
    <dbReference type="NCBI Taxonomy" id="86049"/>
    <lineage>
        <taxon>Eukaryota</taxon>
        <taxon>Fungi</taxon>
        <taxon>Dikarya</taxon>
        <taxon>Ascomycota</taxon>
        <taxon>Pezizomycotina</taxon>
        <taxon>Eurotiomycetes</taxon>
        <taxon>Chaetothyriomycetidae</taxon>
        <taxon>Chaetothyriales</taxon>
        <taxon>Herpotrichiellaceae</taxon>
        <taxon>Cladophialophora</taxon>
    </lineage>
</organism>